<comment type="caution">
    <text evidence="1">The sequence shown here is derived from an EMBL/GenBank/DDBJ whole genome shotgun (WGS) entry which is preliminary data.</text>
</comment>
<sequence length="174" mass="18913">MQSTDDQLVPLHARTLTAEHAILHVTEDSSFRVLWSNGTKSTRDTGLPAEQRPAVYVVACFGERGLYDGRTEDGRGPSDLGVPVLDEAQHSELKKASGCSAAAAPTQLTARAFTLTRTSLSGEGGGEEPDTVHQRLHPLQINYTQERKAHGGITWQKRLVATVPPEEEQAFDPN</sequence>
<accession>A0A4Z2FSN0</accession>
<organism evidence="1 2">
    <name type="scientific">Liparis tanakae</name>
    <name type="common">Tanaka's snailfish</name>
    <dbReference type="NCBI Taxonomy" id="230148"/>
    <lineage>
        <taxon>Eukaryota</taxon>
        <taxon>Metazoa</taxon>
        <taxon>Chordata</taxon>
        <taxon>Craniata</taxon>
        <taxon>Vertebrata</taxon>
        <taxon>Euteleostomi</taxon>
        <taxon>Actinopterygii</taxon>
        <taxon>Neopterygii</taxon>
        <taxon>Teleostei</taxon>
        <taxon>Neoteleostei</taxon>
        <taxon>Acanthomorphata</taxon>
        <taxon>Eupercaria</taxon>
        <taxon>Perciformes</taxon>
        <taxon>Cottioidei</taxon>
        <taxon>Cottales</taxon>
        <taxon>Liparidae</taxon>
        <taxon>Liparis</taxon>
    </lineage>
</organism>
<evidence type="ECO:0000313" key="1">
    <source>
        <dbReference type="EMBL" id="TNN44237.1"/>
    </source>
</evidence>
<dbReference type="Proteomes" id="UP000314294">
    <property type="component" value="Unassembled WGS sequence"/>
</dbReference>
<reference evidence="1 2" key="1">
    <citation type="submission" date="2019-03" db="EMBL/GenBank/DDBJ databases">
        <title>First draft genome of Liparis tanakae, snailfish: a comprehensive survey of snailfish specific genes.</title>
        <authorList>
            <person name="Kim W."/>
            <person name="Song I."/>
            <person name="Jeong J.-H."/>
            <person name="Kim D."/>
            <person name="Kim S."/>
            <person name="Ryu S."/>
            <person name="Song J.Y."/>
            <person name="Lee S.K."/>
        </authorList>
    </citation>
    <scope>NUCLEOTIDE SEQUENCE [LARGE SCALE GENOMIC DNA]</scope>
    <source>
        <tissue evidence="1">Muscle</tissue>
    </source>
</reference>
<protein>
    <submittedName>
        <fullName evidence="1">Uncharacterized protein</fullName>
    </submittedName>
</protein>
<keyword evidence="2" id="KW-1185">Reference proteome</keyword>
<name>A0A4Z2FSN0_9TELE</name>
<proteinExistence type="predicted"/>
<dbReference type="AlphaFoldDB" id="A0A4Z2FSN0"/>
<dbReference type="EMBL" id="SRLO01000916">
    <property type="protein sequence ID" value="TNN44237.1"/>
    <property type="molecule type" value="Genomic_DNA"/>
</dbReference>
<evidence type="ECO:0000313" key="2">
    <source>
        <dbReference type="Proteomes" id="UP000314294"/>
    </source>
</evidence>
<gene>
    <name evidence="1" type="ORF">EYF80_045565</name>
</gene>